<dbReference type="AlphaFoldDB" id="A0A6P8IJZ3"/>
<dbReference type="InParanoid" id="A0A6P8IJZ3"/>
<evidence type="ECO:0000256" key="1">
    <source>
        <dbReference type="SAM" id="SignalP"/>
    </source>
</evidence>
<feature type="domain" description="DUF4773" evidence="2">
    <location>
        <begin position="212"/>
        <end position="325"/>
    </location>
</feature>
<gene>
    <name evidence="4" type="primary">LOC116302155</name>
</gene>
<dbReference type="OrthoDB" id="5952164at2759"/>
<keyword evidence="1" id="KW-0732">Signal</keyword>
<dbReference type="PANTHER" id="PTHR36299:SF2">
    <property type="entry name" value="DUF4773 DOMAIN-CONTAINING PROTEIN"/>
    <property type="match status" value="1"/>
</dbReference>
<evidence type="ECO:0000313" key="4">
    <source>
        <dbReference type="RefSeq" id="XP_031567236.1"/>
    </source>
</evidence>
<dbReference type="Pfam" id="PF15998">
    <property type="entry name" value="DUF4773"/>
    <property type="match status" value="2"/>
</dbReference>
<proteinExistence type="predicted"/>
<feature type="domain" description="DUF4773" evidence="2">
    <location>
        <begin position="37"/>
        <end position="136"/>
    </location>
</feature>
<evidence type="ECO:0000259" key="2">
    <source>
        <dbReference type="Pfam" id="PF15998"/>
    </source>
</evidence>
<evidence type="ECO:0000313" key="3">
    <source>
        <dbReference type="Proteomes" id="UP000515163"/>
    </source>
</evidence>
<dbReference type="KEGG" id="aten:116302155"/>
<organism evidence="3 4">
    <name type="scientific">Actinia tenebrosa</name>
    <name type="common">Australian red waratah sea anemone</name>
    <dbReference type="NCBI Taxonomy" id="6105"/>
    <lineage>
        <taxon>Eukaryota</taxon>
        <taxon>Metazoa</taxon>
        <taxon>Cnidaria</taxon>
        <taxon>Anthozoa</taxon>
        <taxon>Hexacorallia</taxon>
        <taxon>Actiniaria</taxon>
        <taxon>Actiniidae</taxon>
        <taxon>Actinia</taxon>
    </lineage>
</organism>
<keyword evidence="3" id="KW-1185">Reference proteome</keyword>
<feature type="signal peptide" evidence="1">
    <location>
        <begin position="1"/>
        <end position="21"/>
    </location>
</feature>
<feature type="chain" id="PRO_5028311673" evidence="1">
    <location>
        <begin position="22"/>
        <end position="349"/>
    </location>
</feature>
<protein>
    <submittedName>
        <fullName evidence="4">Uncharacterized protein LOC116302155</fullName>
    </submittedName>
</protein>
<dbReference type="RefSeq" id="XP_031567236.1">
    <property type="nucleotide sequence ID" value="XM_031711376.1"/>
</dbReference>
<reference evidence="4" key="1">
    <citation type="submission" date="2025-08" db="UniProtKB">
        <authorList>
            <consortium name="RefSeq"/>
        </authorList>
    </citation>
    <scope>IDENTIFICATION</scope>
    <source>
        <tissue evidence="4">Tentacle</tissue>
    </source>
</reference>
<dbReference type="GeneID" id="116302155"/>
<name>A0A6P8IJZ3_ACTTE</name>
<sequence>MAKLLILLLFVLATTLQLNAATKDKSDMTNVDDFSRCTKIKIKKLHVDDEVCVKIAFFASKIGIEISITWDGKTIFKTEVSVQNPPPICFKIPLVKEFKACLKLTDVSFKPHHHGACLSIEIKALVIHKTFKLGCIYKEIEEANSKSPLEILQAVRALVNENAEKTGLEKADWFRDSDESGNEEKTKNFLGFFAPRDVEKQADADGKTSNTCTCPQPRQCICCRKVVLSPRYQTKVCGKVDASQKGKGLWVSLAVDEVKHFRVYTPVSRRFKSACSKVELHNTEAAICLQLKKVVQTVNGIDLCLSAAIHDMSSKDLVSLGCMTIKIEEDEEKQSEDLVKFKPHFRLFL</sequence>
<dbReference type="InterPro" id="IPR031941">
    <property type="entry name" value="DUF4773"/>
</dbReference>
<accession>A0A6P8IJZ3</accession>
<dbReference type="Proteomes" id="UP000515163">
    <property type="component" value="Unplaced"/>
</dbReference>
<dbReference type="PANTHER" id="PTHR36299">
    <property type="entry name" value="AGAP008005-PA"/>
    <property type="match status" value="1"/>
</dbReference>